<dbReference type="AlphaFoldDB" id="A0A131ZAY6"/>
<feature type="compositionally biased region" description="Basic and acidic residues" evidence="1">
    <location>
        <begin position="578"/>
        <end position="589"/>
    </location>
</feature>
<proteinExistence type="predicted"/>
<feature type="non-terminal residue" evidence="2">
    <location>
        <position position="1"/>
    </location>
</feature>
<reference evidence="2" key="1">
    <citation type="journal article" date="2016" name="Ticks Tick Borne Dis.">
        <title>De novo assembly and annotation of the salivary gland transcriptome of Rhipicephalus appendiculatus male and female ticks during blood feeding.</title>
        <authorList>
            <person name="de Castro M.H."/>
            <person name="de Klerk D."/>
            <person name="Pienaar R."/>
            <person name="Latif A.A."/>
            <person name="Rees D.J."/>
            <person name="Mans B.J."/>
        </authorList>
    </citation>
    <scope>NUCLEOTIDE SEQUENCE</scope>
    <source>
        <tissue evidence="2">Salivary glands</tissue>
    </source>
</reference>
<name>A0A131ZAY6_RHIAP</name>
<feature type="region of interest" description="Disordered" evidence="1">
    <location>
        <begin position="548"/>
        <end position="598"/>
    </location>
</feature>
<sequence length="667" mass="71867">FVSVIGNSTKPGVPYVLYAPVNPVFHILNPPQYAFKPPPHGPPPTFVSVIGNSTKPGVPYVLYAPVNPVFHILNPPQYAFKPPPHGPPPIFFNGTSNSTKPSVPYVLYAPVTPVFHIPNPPEYALKPPSHGPPPTFFSAPGNSSKHSEAMSTTRHAIISSRPSEFHIHSPSVVGTKEVIFESSSQSSSRMPVTHSVNNTHNAHSVIVSAGPAVVKISSPLVPHRPTVKARNKTESAVHPTTVVFMPAQTIVKVLVPAPYMFTTPRTDPAMPPKPAPKSSTPTPPVVTAPTPPISGKSPSVNNVTKVVPPRVTTERPTKQVKNWTAVPNKPAQSTVADTRPSSGPQASPSTTKRTARASNKTFTHSVITKTTVNVTRNVTSHQPGPHIPLPKSTRSPRPVLSHKTTRASVAAKTTRSYQPIGKKVIQDARRPTTKRYQEIGKKVVQHAQRAKTEHFQTIERKVIKEAHRTTTKRHQLTGKKVIEDAHGATSNRSNAVNVSMTSREHVKVVKSVIQNHTSPVDFKLPNNTTVSPATGVTTPETIAEVVSAGRQERSAKASLTKRTAHRPTYRPPPTPRRSSSDVKISKEHSVVSTSSTSKVTEMKNPGIFNVAAGLTSSVVEKAMKEAGSITAKPGTSLTDRSGTEIIAQPMVVLENATMQRPPPVILF</sequence>
<accession>A0A131ZAY6</accession>
<feature type="non-terminal residue" evidence="2">
    <location>
        <position position="667"/>
    </location>
</feature>
<organism evidence="2">
    <name type="scientific">Rhipicephalus appendiculatus</name>
    <name type="common">Brown ear tick</name>
    <dbReference type="NCBI Taxonomy" id="34631"/>
    <lineage>
        <taxon>Eukaryota</taxon>
        <taxon>Metazoa</taxon>
        <taxon>Ecdysozoa</taxon>
        <taxon>Arthropoda</taxon>
        <taxon>Chelicerata</taxon>
        <taxon>Arachnida</taxon>
        <taxon>Acari</taxon>
        <taxon>Parasitiformes</taxon>
        <taxon>Ixodida</taxon>
        <taxon>Ixodoidea</taxon>
        <taxon>Ixodidae</taxon>
        <taxon>Rhipicephalinae</taxon>
        <taxon>Rhipicephalus</taxon>
        <taxon>Rhipicephalus</taxon>
    </lineage>
</organism>
<dbReference type="EMBL" id="GEDV01000048">
    <property type="protein sequence ID" value="JAP88509.1"/>
    <property type="molecule type" value="Transcribed_RNA"/>
</dbReference>
<evidence type="ECO:0000313" key="2">
    <source>
        <dbReference type="EMBL" id="JAP88509.1"/>
    </source>
</evidence>
<feature type="compositionally biased region" description="Pro residues" evidence="1">
    <location>
        <begin position="269"/>
        <end position="292"/>
    </location>
</feature>
<feature type="compositionally biased region" description="Polar residues" evidence="1">
    <location>
        <begin position="330"/>
        <end position="358"/>
    </location>
</feature>
<evidence type="ECO:0000256" key="1">
    <source>
        <dbReference type="SAM" id="MobiDB-lite"/>
    </source>
</evidence>
<feature type="region of interest" description="Disordered" evidence="1">
    <location>
        <begin position="264"/>
        <end position="358"/>
    </location>
</feature>
<protein>
    <submittedName>
        <fullName evidence="2">Uncharacterized protein</fullName>
    </submittedName>
</protein>
<feature type="region of interest" description="Disordered" evidence="1">
    <location>
        <begin position="377"/>
        <end position="407"/>
    </location>
</feature>